<keyword evidence="3" id="KW-1185">Reference proteome</keyword>
<evidence type="ECO:0000256" key="1">
    <source>
        <dbReference type="SAM" id="MobiDB-lite"/>
    </source>
</evidence>
<dbReference type="EMBL" id="CAUYUJ010004090">
    <property type="protein sequence ID" value="CAK0808090.1"/>
    <property type="molecule type" value="Genomic_DNA"/>
</dbReference>
<feature type="region of interest" description="Disordered" evidence="1">
    <location>
        <begin position="148"/>
        <end position="178"/>
    </location>
</feature>
<evidence type="ECO:0000313" key="2">
    <source>
        <dbReference type="EMBL" id="CAK0808090.1"/>
    </source>
</evidence>
<comment type="caution">
    <text evidence="2">The sequence shown here is derived from an EMBL/GenBank/DDBJ whole genome shotgun (WGS) entry which is preliminary data.</text>
</comment>
<organism evidence="2 3">
    <name type="scientific">Prorocentrum cordatum</name>
    <dbReference type="NCBI Taxonomy" id="2364126"/>
    <lineage>
        <taxon>Eukaryota</taxon>
        <taxon>Sar</taxon>
        <taxon>Alveolata</taxon>
        <taxon>Dinophyceae</taxon>
        <taxon>Prorocentrales</taxon>
        <taxon>Prorocentraceae</taxon>
        <taxon>Prorocentrum</taxon>
    </lineage>
</organism>
<feature type="compositionally biased region" description="Polar residues" evidence="1">
    <location>
        <begin position="166"/>
        <end position="178"/>
    </location>
</feature>
<feature type="non-terminal residue" evidence="2">
    <location>
        <position position="178"/>
    </location>
</feature>
<sequence length="178" mass="19085">QPRHEEHRLVPILSVSEDQVLLCASFGGVDILVSVWQSERASSEHLRWSWGPGALTGCFFAAVERFSRMRFVYGWSLPARASSFSVYRGVVRARQVWAVRERPLATPEAASAVLQQRQAATGAAADARAMAAASAAANLPVAEVARGADARPSALRSEKSGDVTPETVTPPTRSVSPS</sequence>
<accession>A0ABN9QPI2</accession>
<reference evidence="2" key="1">
    <citation type="submission" date="2023-10" db="EMBL/GenBank/DDBJ databases">
        <authorList>
            <person name="Chen Y."/>
            <person name="Shah S."/>
            <person name="Dougan E. K."/>
            <person name="Thang M."/>
            <person name="Chan C."/>
        </authorList>
    </citation>
    <scope>NUCLEOTIDE SEQUENCE [LARGE SCALE GENOMIC DNA]</scope>
</reference>
<name>A0ABN9QPI2_9DINO</name>
<gene>
    <name evidence="2" type="ORF">PCOR1329_LOCUS13779</name>
</gene>
<proteinExistence type="predicted"/>
<feature type="non-terminal residue" evidence="2">
    <location>
        <position position="1"/>
    </location>
</feature>
<evidence type="ECO:0000313" key="3">
    <source>
        <dbReference type="Proteomes" id="UP001189429"/>
    </source>
</evidence>
<dbReference type="Proteomes" id="UP001189429">
    <property type="component" value="Unassembled WGS sequence"/>
</dbReference>
<protein>
    <submittedName>
        <fullName evidence="2">Uncharacterized protein</fullName>
    </submittedName>
</protein>